<evidence type="ECO:0000313" key="2">
    <source>
        <dbReference type="Proteomes" id="UP000256913"/>
    </source>
</evidence>
<protein>
    <recommendedName>
        <fullName evidence="3">Pore-forming ESAT-6 family protein</fullName>
    </recommendedName>
</protein>
<dbReference type="InterPro" id="IPR048032">
    <property type="entry name" value="ESAT6-like"/>
</dbReference>
<dbReference type="AlphaFoldDB" id="A0A3D9ZKW4"/>
<comment type="caution">
    <text evidence="1">The sequence shown here is derived from an EMBL/GenBank/DDBJ whole genome shotgun (WGS) entry which is preliminary data.</text>
</comment>
<name>A0A3D9ZKW4_9ACTN</name>
<accession>A0A3D9ZKW4</accession>
<reference evidence="1 2" key="1">
    <citation type="submission" date="2018-08" db="EMBL/GenBank/DDBJ databases">
        <title>Sequencing the genomes of 1000 actinobacteria strains.</title>
        <authorList>
            <person name="Klenk H.-P."/>
        </authorList>
    </citation>
    <scope>NUCLEOTIDE SEQUENCE [LARGE SCALE GENOMIC DNA]</scope>
    <source>
        <strain evidence="1 2">DSM 44099</strain>
    </source>
</reference>
<dbReference type="Gene3D" id="1.10.287.1060">
    <property type="entry name" value="ESAT-6-like"/>
    <property type="match status" value="1"/>
</dbReference>
<organism evidence="1 2">
    <name type="scientific">Asanoa ferruginea</name>
    <dbReference type="NCBI Taxonomy" id="53367"/>
    <lineage>
        <taxon>Bacteria</taxon>
        <taxon>Bacillati</taxon>
        <taxon>Actinomycetota</taxon>
        <taxon>Actinomycetes</taxon>
        <taxon>Micromonosporales</taxon>
        <taxon>Micromonosporaceae</taxon>
        <taxon>Asanoa</taxon>
    </lineage>
</organism>
<dbReference type="NCBIfam" id="NF035935">
    <property type="entry name" value="ESAT6_3"/>
    <property type="match status" value="1"/>
</dbReference>
<dbReference type="RefSeq" id="WP_116068562.1">
    <property type="nucleotide sequence ID" value="NZ_BONB01000030.1"/>
</dbReference>
<evidence type="ECO:0008006" key="3">
    <source>
        <dbReference type="Google" id="ProtNLM"/>
    </source>
</evidence>
<keyword evidence="2" id="KW-1185">Reference proteome</keyword>
<proteinExistence type="predicted"/>
<sequence length="101" mass="10790">MGSLDRLSYDTGASAEAQGNIARVVGQLESLINDRDQAVKSALADFSADGVSDLYHGKEVRWNRAAQEVRSIIALIRKTLSENDSTAGQAQSRARAAVDAI</sequence>
<dbReference type="Proteomes" id="UP000256913">
    <property type="component" value="Unassembled WGS sequence"/>
</dbReference>
<dbReference type="OrthoDB" id="4965508at2"/>
<evidence type="ECO:0000313" key="1">
    <source>
        <dbReference type="EMBL" id="REF97152.1"/>
    </source>
</evidence>
<gene>
    <name evidence="1" type="ORF">DFJ67_3149</name>
</gene>
<dbReference type="EMBL" id="QUMQ01000001">
    <property type="protein sequence ID" value="REF97152.1"/>
    <property type="molecule type" value="Genomic_DNA"/>
</dbReference>